<evidence type="ECO:0000256" key="2">
    <source>
        <dbReference type="ARBA" id="ARBA00022475"/>
    </source>
</evidence>
<dbReference type="AlphaFoldDB" id="A0A3B4YYT5"/>
<dbReference type="GO" id="GO:0001594">
    <property type="term" value="F:trace-amine receptor activity"/>
    <property type="evidence" value="ECO:0007669"/>
    <property type="project" value="TreeGrafter"/>
</dbReference>
<dbReference type="PANTHER" id="PTHR24249:SF381">
    <property type="entry name" value="TRACE AMINE ASSOCIATED RECEPTOR 19P-RELATED"/>
    <property type="match status" value="1"/>
</dbReference>
<organism evidence="12 13">
    <name type="scientific">Seriola lalandi dorsalis</name>
    <dbReference type="NCBI Taxonomy" id="1841481"/>
    <lineage>
        <taxon>Eukaryota</taxon>
        <taxon>Metazoa</taxon>
        <taxon>Chordata</taxon>
        <taxon>Craniata</taxon>
        <taxon>Vertebrata</taxon>
        <taxon>Euteleostomi</taxon>
        <taxon>Actinopterygii</taxon>
        <taxon>Neopterygii</taxon>
        <taxon>Teleostei</taxon>
        <taxon>Neoteleostei</taxon>
        <taxon>Acanthomorphata</taxon>
        <taxon>Carangaria</taxon>
        <taxon>Carangiformes</taxon>
        <taxon>Carangidae</taxon>
        <taxon>Seriola</taxon>
    </lineage>
</organism>
<keyword evidence="6 10" id="KW-0472">Membrane</keyword>
<evidence type="ECO:0000256" key="7">
    <source>
        <dbReference type="ARBA" id="ARBA00023170"/>
    </source>
</evidence>
<dbReference type="InterPro" id="IPR000276">
    <property type="entry name" value="GPCR_Rhodpsn"/>
</dbReference>
<feature type="transmembrane region" description="Helical" evidence="10">
    <location>
        <begin position="127"/>
        <end position="146"/>
    </location>
</feature>
<comment type="subcellular location">
    <subcellularLocation>
        <location evidence="1">Cell membrane</location>
        <topology evidence="1">Multi-pass membrane protein</topology>
    </subcellularLocation>
</comment>
<name>A0A3B4YYT5_SERLL</name>
<evidence type="ECO:0000256" key="9">
    <source>
        <dbReference type="RuleBase" id="RU000688"/>
    </source>
</evidence>
<evidence type="ECO:0000313" key="13">
    <source>
        <dbReference type="Proteomes" id="UP000261360"/>
    </source>
</evidence>
<evidence type="ECO:0000256" key="10">
    <source>
        <dbReference type="SAM" id="Phobius"/>
    </source>
</evidence>
<feature type="transmembrane region" description="Helical" evidence="10">
    <location>
        <begin position="85"/>
        <end position="106"/>
    </location>
</feature>
<protein>
    <recommendedName>
        <fullName evidence="11">G-protein coupled receptors family 1 profile domain-containing protein</fullName>
    </recommendedName>
</protein>
<evidence type="ECO:0000256" key="6">
    <source>
        <dbReference type="ARBA" id="ARBA00023136"/>
    </source>
</evidence>
<dbReference type="GeneTree" id="ENSGT01050000244823"/>
<feature type="transmembrane region" description="Helical" evidence="10">
    <location>
        <begin position="49"/>
        <end position="79"/>
    </location>
</feature>
<dbReference type="PRINTS" id="PR00237">
    <property type="entry name" value="GPCRRHODOPSN"/>
</dbReference>
<feature type="transmembrane region" description="Helical" evidence="10">
    <location>
        <begin position="268"/>
        <end position="289"/>
    </location>
</feature>
<reference evidence="12" key="2">
    <citation type="submission" date="2025-09" db="UniProtKB">
        <authorList>
            <consortium name="Ensembl"/>
        </authorList>
    </citation>
    <scope>IDENTIFICATION</scope>
</reference>
<dbReference type="InterPro" id="IPR017452">
    <property type="entry name" value="GPCR_Rhodpsn_7TM"/>
</dbReference>
<reference evidence="12" key="1">
    <citation type="submission" date="2025-08" db="UniProtKB">
        <authorList>
            <consortium name="Ensembl"/>
        </authorList>
    </citation>
    <scope>IDENTIFICATION</scope>
</reference>
<dbReference type="GO" id="GO:0005886">
    <property type="term" value="C:plasma membrane"/>
    <property type="evidence" value="ECO:0007669"/>
    <property type="project" value="UniProtKB-SubCell"/>
</dbReference>
<dbReference type="Pfam" id="PF00001">
    <property type="entry name" value="7tm_1"/>
    <property type="match status" value="1"/>
</dbReference>
<feature type="transmembrane region" description="Helical" evidence="10">
    <location>
        <begin position="233"/>
        <end position="256"/>
    </location>
</feature>
<evidence type="ECO:0000256" key="5">
    <source>
        <dbReference type="ARBA" id="ARBA00023040"/>
    </source>
</evidence>
<dbReference type="PROSITE" id="PS00237">
    <property type="entry name" value="G_PROTEIN_RECEP_F1_1"/>
    <property type="match status" value="1"/>
</dbReference>
<proteinExistence type="inferred from homology"/>
<evidence type="ECO:0000313" key="12">
    <source>
        <dbReference type="Ensembl" id="ENSSLDP00000033276.1"/>
    </source>
</evidence>
<accession>A0A3B4YYT5</accession>
<feature type="domain" description="G-protein coupled receptors family 1 profile" evidence="11">
    <location>
        <begin position="28"/>
        <end position="282"/>
    </location>
</feature>
<keyword evidence="5 9" id="KW-0297">G-protein coupled receptor</keyword>
<evidence type="ECO:0000259" key="11">
    <source>
        <dbReference type="PROSITE" id="PS50262"/>
    </source>
</evidence>
<feature type="transmembrane region" description="Helical" evidence="10">
    <location>
        <begin position="176"/>
        <end position="199"/>
    </location>
</feature>
<evidence type="ECO:0000256" key="1">
    <source>
        <dbReference type="ARBA" id="ARBA00004651"/>
    </source>
</evidence>
<evidence type="ECO:0000256" key="3">
    <source>
        <dbReference type="ARBA" id="ARBA00022692"/>
    </source>
</evidence>
<dbReference type="InterPro" id="IPR050569">
    <property type="entry name" value="TAAR"/>
</dbReference>
<sequence length="312" mass="35358">MPYCYQRLDVTKFYTTKFGKNRNPVLHVIMGSLLIFSHFRQLQTTTNLLLLSLAVADFLVGFLEMPAAILIFRGCWILGDFMCGVIYWLGYIVVSVSVGNMVLISIDRYMAICDPMFYSTKVTLRRVQLCVCLCWIFSALHSSWIMRDFLKQPNRFKLCLGECVVTSSYVEGIVDLVVTFLGPILIITLLYMRVFVVAVSQARAMRSHIAAVTLQRSETVKATRSEIKAARTLGVVVVVFILCCCPFYSFAVAAVNNSVGTSSSAFELWLLYFNSCLNPVIYVFFYPWFRQAIKYIITLQILQPGSSQANLM</sequence>
<keyword evidence="2" id="KW-1003">Cell membrane</keyword>
<evidence type="ECO:0000256" key="8">
    <source>
        <dbReference type="ARBA" id="ARBA00023224"/>
    </source>
</evidence>
<comment type="similarity">
    <text evidence="9">Belongs to the G-protein coupled receptor 1 family.</text>
</comment>
<dbReference type="SUPFAM" id="SSF81321">
    <property type="entry name" value="Family A G protein-coupled receptor-like"/>
    <property type="match status" value="1"/>
</dbReference>
<dbReference type="PANTHER" id="PTHR24249">
    <property type="entry name" value="HISTAMINE RECEPTOR-RELATED G-PROTEIN COUPLED RECEPTOR"/>
    <property type="match status" value="1"/>
</dbReference>
<keyword evidence="8 9" id="KW-0807">Transducer</keyword>
<keyword evidence="7 9" id="KW-0675">Receptor</keyword>
<dbReference type="Ensembl" id="ENSSLDT00000034203.1">
    <property type="protein sequence ID" value="ENSSLDP00000033276.1"/>
    <property type="gene ID" value="ENSSLDG00000025470.1"/>
</dbReference>
<dbReference type="Proteomes" id="UP000261360">
    <property type="component" value="Unplaced"/>
</dbReference>
<keyword evidence="4 10" id="KW-1133">Transmembrane helix</keyword>
<keyword evidence="3 9" id="KW-0812">Transmembrane</keyword>
<evidence type="ECO:0000256" key="4">
    <source>
        <dbReference type="ARBA" id="ARBA00022989"/>
    </source>
</evidence>
<dbReference type="Gene3D" id="1.20.1070.10">
    <property type="entry name" value="Rhodopsin 7-helix transmembrane proteins"/>
    <property type="match status" value="1"/>
</dbReference>
<keyword evidence="13" id="KW-1185">Reference proteome</keyword>
<dbReference type="PROSITE" id="PS50262">
    <property type="entry name" value="G_PROTEIN_RECEP_F1_2"/>
    <property type="match status" value="1"/>
</dbReference>